<reference evidence="7 8" key="1">
    <citation type="submission" date="2014-09" db="EMBL/GenBank/DDBJ databases">
        <authorList>
            <person name="Ellenberger Sabrina"/>
        </authorList>
    </citation>
    <scope>NUCLEOTIDE SEQUENCE [LARGE SCALE GENOMIC DNA]</scope>
    <source>
        <strain evidence="7 8">CBS 412.66</strain>
    </source>
</reference>
<dbReference type="GO" id="GO:0005741">
    <property type="term" value="C:mitochondrial outer membrane"/>
    <property type="evidence" value="ECO:0007669"/>
    <property type="project" value="UniProtKB-SubCell"/>
</dbReference>
<evidence type="ECO:0000313" key="7">
    <source>
        <dbReference type="EMBL" id="CEP15494.1"/>
    </source>
</evidence>
<dbReference type="EMBL" id="LN732480">
    <property type="protein sequence ID" value="CEP15494.1"/>
    <property type="molecule type" value="Genomic_DNA"/>
</dbReference>
<dbReference type="PANTHER" id="PTHR12815">
    <property type="entry name" value="SORTING AND ASSEMBLY MACHINERY SAMM50 PROTEIN FAMILY MEMBER"/>
    <property type="match status" value="1"/>
</dbReference>
<keyword evidence="4" id="KW-0812">Transmembrane</keyword>
<dbReference type="Pfam" id="PF01103">
    <property type="entry name" value="Omp85"/>
    <property type="match status" value="1"/>
</dbReference>
<evidence type="ECO:0000259" key="6">
    <source>
        <dbReference type="Pfam" id="PF01103"/>
    </source>
</evidence>
<dbReference type="STRING" id="35722.A0A0B7NJ15"/>
<evidence type="ECO:0000256" key="3">
    <source>
        <dbReference type="ARBA" id="ARBA00022452"/>
    </source>
</evidence>
<comment type="similarity">
    <text evidence="2">Belongs to the SAM50/omp85 family.</text>
</comment>
<keyword evidence="3" id="KW-1134">Transmembrane beta strand</keyword>
<dbReference type="InterPro" id="IPR039910">
    <property type="entry name" value="D15-like"/>
</dbReference>
<evidence type="ECO:0000256" key="5">
    <source>
        <dbReference type="ARBA" id="ARBA00023136"/>
    </source>
</evidence>
<sequence length="449" mass="48464">MSNTASTETPFPRQHVAAESPLRVNALRILGTNATRNSFLNSVTSNVFSANTTEQVLKKVQDIAAQLQKHDIFDEIKIYLDTNHDIADTVDVTLHLKEKDKGLFETKVNVGNHQAELSGGVGLRNIFGGAESVSASFAFGNRTKAAVEGAFETPFRGNANTRIGVFVNGSIRDHSLVYPYKESAKATGVRLRGWTQYGEHEVAYAVTHRDVTALSTASQGVRSQSGANEKTSVFHSFVRDQRDDAVLPTKGHYIGVFQELAGLGGRGDSNFLKHELNASYHQSLIDSKSKDDATFVLSTSFRAGLFSTILENSKSSSDPKMSDRFYVGGPLSVRGFKMGGIRESEEPVGGEGYWAAGASLIASLPGLTHLPVKAHSFVNAGSIVSSTKGVGVGDTIKALSETPRTSAGFGLIFHHSIARIELNYCIPLKYSSTDLPEPKVQFGFGLNFL</sequence>
<evidence type="ECO:0000256" key="1">
    <source>
        <dbReference type="ARBA" id="ARBA00004374"/>
    </source>
</evidence>
<dbReference type="InterPro" id="IPR000184">
    <property type="entry name" value="Bac_surfAg_D15"/>
</dbReference>
<organism evidence="7 8">
    <name type="scientific">Parasitella parasitica</name>
    <dbReference type="NCBI Taxonomy" id="35722"/>
    <lineage>
        <taxon>Eukaryota</taxon>
        <taxon>Fungi</taxon>
        <taxon>Fungi incertae sedis</taxon>
        <taxon>Mucoromycota</taxon>
        <taxon>Mucoromycotina</taxon>
        <taxon>Mucoromycetes</taxon>
        <taxon>Mucorales</taxon>
        <taxon>Mucorineae</taxon>
        <taxon>Mucoraceae</taxon>
        <taxon>Parasitella</taxon>
    </lineage>
</organism>
<dbReference type="PANTHER" id="PTHR12815:SF18">
    <property type="entry name" value="SORTING AND ASSEMBLY MACHINERY COMPONENT 50 HOMOLOG"/>
    <property type="match status" value="1"/>
</dbReference>
<feature type="domain" description="Bacterial surface antigen (D15)" evidence="6">
    <location>
        <begin position="125"/>
        <end position="448"/>
    </location>
</feature>
<dbReference type="AlphaFoldDB" id="A0A0B7NJ15"/>
<dbReference type="OrthoDB" id="1724197at2759"/>
<dbReference type="Gene3D" id="2.40.160.50">
    <property type="entry name" value="membrane protein fhac: a member of the omp85/tpsb transporter family"/>
    <property type="match status" value="1"/>
</dbReference>
<gene>
    <name evidence="7" type="primary">PARPA_09724.1 scaffold 38623</name>
</gene>
<accession>A0A0B7NJ15</accession>
<dbReference type="Proteomes" id="UP000054107">
    <property type="component" value="Unassembled WGS sequence"/>
</dbReference>
<comment type="subcellular location">
    <subcellularLocation>
        <location evidence="1">Mitochondrion outer membrane</location>
        <topology evidence="1">Multi-pass membrane protein</topology>
    </subcellularLocation>
</comment>
<dbReference type="GO" id="GO:0045040">
    <property type="term" value="P:protein insertion into mitochondrial outer membrane"/>
    <property type="evidence" value="ECO:0007669"/>
    <property type="project" value="TreeGrafter"/>
</dbReference>
<evidence type="ECO:0000256" key="2">
    <source>
        <dbReference type="ARBA" id="ARBA00010913"/>
    </source>
</evidence>
<keyword evidence="8" id="KW-1185">Reference proteome</keyword>
<name>A0A0B7NJ15_9FUNG</name>
<evidence type="ECO:0000256" key="4">
    <source>
        <dbReference type="ARBA" id="ARBA00022692"/>
    </source>
</evidence>
<protein>
    <recommendedName>
        <fullName evidence="6">Bacterial surface antigen (D15) domain-containing protein</fullName>
    </recommendedName>
</protein>
<proteinExistence type="inferred from homology"/>
<keyword evidence="5" id="KW-0472">Membrane</keyword>
<evidence type="ECO:0000313" key="8">
    <source>
        <dbReference type="Proteomes" id="UP000054107"/>
    </source>
</evidence>